<dbReference type="Gene3D" id="1.25.10.10">
    <property type="entry name" value="Leucine-rich Repeat Variant"/>
    <property type="match status" value="1"/>
</dbReference>
<dbReference type="HOGENOM" id="CLU_2185346_0_0_1"/>
<proteinExistence type="predicted"/>
<protein>
    <submittedName>
        <fullName evidence="1">Uncharacterized protein</fullName>
    </submittedName>
</protein>
<dbReference type="AlphaFoldDB" id="U9TLQ8"/>
<dbReference type="STRING" id="747089.U9TLQ8"/>
<sequence length="109" mass="12598">MPITQITEMIVYTSSLIIKELKKIIQETFTFVNAFINARFAKDKLILIEDVDLKLLHIDKYLYSSEDHIQASALFGIRLINTGVRNENDPAFALLSESKKRPIFKKVRL</sequence>
<dbReference type="InterPro" id="IPR011989">
    <property type="entry name" value="ARM-like"/>
</dbReference>
<reference evidence="1" key="1">
    <citation type="submission" date="2013-07" db="EMBL/GenBank/DDBJ databases">
        <title>The genome of an arbuscular mycorrhizal fungus provides insights into the evolution of the oldest plant symbiosis.</title>
        <authorList>
            <consortium name="DOE Joint Genome Institute"/>
            <person name="Tisserant E."/>
            <person name="Malbreil M."/>
            <person name="Kuo A."/>
            <person name="Kohler A."/>
            <person name="Symeonidi A."/>
            <person name="Balestrini R."/>
            <person name="Charron P."/>
            <person name="Duensing N."/>
            <person name="Frei-dit-Frey N."/>
            <person name="Gianinazzi-Pearson V."/>
            <person name="Gilbert B."/>
            <person name="Handa Y."/>
            <person name="Hijri M."/>
            <person name="Kaul R."/>
            <person name="Kawaguchi M."/>
            <person name="Krajinski F."/>
            <person name="Lammers P."/>
            <person name="Lapierre D."/>
            <person name="Masclaux F.G."/>
            <person name="Murat C."/>
            <person name="Morin E."/>
            <person name="Ndikumana S."/>
            <person name="Pagni M."/>
            <person name="Petitpierre D."/>
            <person name="Requena N."/>
            <person name="Rosikiewicz P."/>
            <person name="Riley R."/>
            <person name="Saito K."/>
            <person name="San Clemente H."/>
            <person name="Shapiro H."/>
            <person name="van Tuinen D."/>
            <person name="Becard G."/>
            <person name="Bonfante P."/>
            <person name="Paszkowski U."/>
            <person name="Shachar-Hill Y."/>
            <person name="Young J.P."/>
            <person name="Sanders I.R."/>
            <person name="Henrissat B."/>
            <person name="Rensing S.A."/>
            <person name="Grigoriev I.V."/>
            <person name="Corradi N."/>
            <person name="Roux C."/>
            <person name="Martin F."/>
        </authorList>
    </citation>
    <scope>NUCLEOTIDE SEQUENCE</scope>
    <source>
        <strain evidence="1">DAOM 197198</strain>
    </source>
</reference>
<organism evidence="1">
    <name type="scientific">Rhizophagus irregularis (strain DAOM 181602 / DAOM 197198 / MUCL 43194)</name>
    <name type="common">Arbuscular mycorrhizal fungus</name>
    <name type="synonym">Glomus intraradices</name>
    <dbReference type="NCBI Taxonomy" id="747089"/>
    <lineage>
        <taxon>Eukaryota</taxon>
        <taxon>Fungi</taxon>
        <taxon>Fungi incertae sedis</taxon>
        <taxon>Mucoromycota</taxon>
        <taxon>Glomeromycotina</taxon>
        <taxon>Glomeromycetes</taxon>
        <taxon>Glomerales</taxon>
        <taxon>Glomeraceae</taxon>
        <taxon>Rhizophagus</taxon>
    </lineage>
</organism>
<name>U9TLQ8_RHIID</name>
<gene>
    <name evidence="1" type="ORF">GLOINDRAFT_4758</name>
</gene>
<dbReference type="eggNOG" id="KOG2005">
    <property type="taxonomic scope" value="Eukaryota"/>
</dbReference>
<dbReference type="EMBL" id="KI294433">
    <property type="protein sequence ID" value="ESA04276.1"/>
    <property type="molecule type" value="Genomic_DNA"/>
</dbReference>
<dbReference type="VEuPathDB" id="FungiDB:RhiirFUN_000595"/>
<evidence type="ECO:0000313" key="1">
    <source>
        <dbReference type="EMBL" id="ESA04276.1"/>
    </source>
</evidence>
<accession>U9TLQ8</accession>